<evidence type="ECO:0000313" key="1">
    <source>
        <dbReference type="EMBL" id="RBL93820.1"/>
    </source>
</evidence>
<protein>
    <recommendedName>
        <fullName evidence="3">TonB-dependent receptor plug domain-containing protein</fullName>
    </recommendedName>
</protein>
<name>A0A365Y5P2_9BACT</name>
<accession>A0A365Y5P2</accession>
<dbReference type="InterPro" id="IPR008969">
    <property type="entry name" value="CarboxyPept-like_regulatory"/>
</dbReference>
<dbReference type="Gene3D" id="2.60.40.1120">
    <property type="entry name" value="Carboxypeptidase-like, regulatory domain"/>
    <property type="match status" value="1"/>
</dbReference>
<evidence type="ECO:0000313" key="2">
    <source>
        <dbReference type="Proteomes" id="UP000253410"/>
    </source>
</evidence>
<organism evidence="1 2">
    <name type="scientific">Chitinophaga flava</name>
    <dbReference type="NCBI Taxonomy" id="2259036"/>
    <lineage>
        <taxon>Bacteria</taxon>
        <taxon>Pseudomonadati</taxon>
        <taxon>Bacteroidota</taxon>
        <taxon>Chitinophagia</taxon>
        <taxon>Chitinophagales</taxon>
        <taxon>Chitinophagaceae</taxon>
        <taxon>Chitinophaga</taxon>
    </lineage>
</organism>
<dbReference type="OrthoDB" id="7432683at2"/>
<gene>
    <name evidence="1" type="ORF">DF182_15100</name>
</gene>
<sequence length="302" mass="33311">MISVCSPVAGRFEEEQDKLVLGGQFRLSWPPARCMLPVCTAWISQYKMRILSLYWYVMRKISLSVSVPHPCQQPWEKMAPNSAGRYCSNCNKTVVDFSQLSDNQIISILADTSKSHCGRFKASQLERVLIQNKKSPAFIPAAMLGTALAASFAAEGASAMPREPHPMETQVADHAPAIATNEIADTAVVITGKITDMQGVPIPFVSVRIKKSRVGVIADPEGNYRLTVPDKLGKKPLKLIFSFIGYKTKEVLPEGKNRLDIQLQDDPKLLDEDAVIAGGVVAVRLGSWQKAKYAWSRLWSHG</sequence>
<dbReference type="EMBL" id="QFFJ01000001">
    <property type="protein sequence ID" value="RBL93820.1"/>
    <property type="molecule type" value="Genomic_DNA"/>
</dbReference>
<comment type="caution">
    <text evidence="1">The sequence shown here is derived from an EMBL/GenBank/DDBJ whole genome shotgun (WGS) entry which is preliminary data.</text>
</comment>
<evidence type="ECO:0008006" key="3">
    <source>
        <dbReference type="Google" id="ProtNLM"/>
    </source>
</evidence>
<dbReference type="Pfam" id="PF13715">
    <property type="entry name" value="CarbopepD_reg_2"/>
    <property type="match status" value="1"/>
</dbReference>
<proteinExistence type="predicted"/>
<dbReference type="Proteomes" id="UP000253410">
    <property type="component" value="Unassembled WGS sequence"/>
</dbReference>
<dbReference type="AlphaFoldDB" id="A0A365Y5P2"/>
<dbReference type="SUPFAM" id="SSF49464">
    <property type="entry name" value="Carboxypeptidase regulatory domain-like"/>
    <property type="match status" value="1"/>
</dbReference>
<reference evidence="1 2" key="1">
    <citation type="submission" date="2018-05" db="EMBL/GenBank/DDBJ databases">
        <title>Chitinophaga sp. K3CV102501T nov., isolated from isolated from a monsoon evergreen broad-leaved forest soil.</title>
        <authorList>
            <person name="Lv Y."/>
        </authorList>
    </citation>
    <scope>NUCLEOTIDE SEQUENCE [LARGE SCALE GENOMIC DNA]</scope>
    <source>
        <strain evidence="1 2">GDMCC 1.1325</strain>
    </source>
</reference>
<keyword evidence="2" id="KW-1185">Reference proteome</keyword>